<evidence type="ECO:0000313" key="1">
    <source>
        <dbReference type="EMBL" id="TRY75118.1"/>
    </source>
</evidence>
<dbReference type="EMBL" id="VCGU01000005">
    <property type="protein sequence ID" value="TRY75118.1"/>
    <property type="molecule type" value="Genomic_DNA"/>
</dbReference>
<protein>
    <recommendedName>
        <fullName evidence="3">Alkyl hydroperoxide reductase subunit C/ Thiol specific antioxidant domain-containing protein</fullName>
    </recommendedName>
</protein>
<accession>A0A553PBQ6</accession>
<dbReference type="Proteomes" id="UP000318571">
    <property type="component" value="Chromosome 2"/>
</dbReference>
<name>A0A553PBQ6_TIGCA</name>
<keyword evidence="2" id="KW-1185">Reference proteome</keyword>
<evidence type="ECO:0000313" key="2">
    <source>
        <dbReference type="Proteomes" id="UP000318571"/>
    </source>
</evidence>
<dbReference type="Gene3D" id="3.40.30.10">
    <property type="entry name" value="Glutaredoxin"/>
    <property type="match status" value="1"/>
</dbReference>
<sequence>MDSVVLATVQTHEALQSMLDKAKISAQKDRDDFLSTPGPHVGGAIGVYSKLLRSMSLESREELMGFWSKNGQNRKLTEAVEKLWEVEDDWDSFLEELDKETLREGGDPAKELLSVGSEAPGHVELFNVRDQQNTSLQARLKAQKVAVVVVSFGVQSGAENWLQETGCQLPMFLDPDRKLYRAFGLHRSLAKVFNHKSLFYYGEQVASGRALPKAMSGIEDDPLQMGGNFTVSVPSSKMTLIHRSKNPSDRPCLEQILNIEA</sequence>
<comment type="caution">
    <text evidence="1">The sequence shown here is derived from an EMBL/GenBank/DDBJ whole genome shotgun (WGS) entry which is preliminary data.</text>
</comment>
<dbReference type="Pfam" id="PF13911">
    <property type="entry name" value="AhpC-TSA_2"/>
    <property type="match status" value="1"/>
</dbReference>
<dbReference type="SUPFAM" id="SSF52833">
    <property type="entry name" value="Thioredoxin-like"/>
    <property type="match status" value="1"/>
</dbReference>
<dbReference type="AlphaFoldDB" id="A0A553PBQ6"/>
<gene>
    <name evidence="1" type="ORF">TCAL_06326</name>
</gene>
<dbReference type="OMA" id="LIRHFGX"/>
<evidence type="ECO:0008006" key="3">
    <source>
        <dbReference type="Google" id="ProtNLM"/>
    </source>
</evidence>
<dbReference type="InterPro" id="IPR032801">
    <property type="entry name" value="PXL2A/B/C"/>
</dbReference>
<proteinExistence type="predicted"/>
<dbReference type="STRING" id="6832.A0A553PBQ6"/>
<dbReference type="InterPro" id="IPR036249">
    <property type="entry name" value="Thioredoxin-like_sf"/>
</dbReference>
<reference evidence="1 2" key="1">
    <citation type="journal article" date="2018" name="Nat. Ecol. Evol.">
        <title>Genomic signatures of mitonuclear coevolution across populations of Tigriopus californicus.</title>
        <authorList>
            <person name="Barreto F.S."/>
            <person name="Watson E.T."/>
            <person name="Lima T.G."/>
            <person name="Willett C.S."/>
            <person name="Edmands S."/>
            <person name="Li W."/>
            <person name="Burton R.S."/>
        </authorList>
    </citation>
    <scope>NUCLEOTIDE SEQUENCE [LARGE SCALE GENOMIC DNA]</scope>
    <source>
        <strain evidence="1 2">San Diego</strain>
    </source>
</reference>
<organism evidence="1 2">
    <name type="scientific">Tigriopus californicus</name>
    <name type="common">Marine copepod</name>
    <dbReference type="NCBI Taxonomy" id="6832"/>
    <lineage>
        <taxon>Eukaryota</taxon>
        <taxon>Metazoa</taxon>
        <taxon>Ecdysozoa</taxon>
        <taxon>Arthropoda</taxon>
        <taxon>Crustacea</taxon>
        <taxon>Multicrustacea</taxon>
        <taxon>Hexanauplia</taxon>
        <taxon>Copepoda</taxon>
        <taxon>Harpacticoida</taxon>
        <taxon>Harpacticidae</taxon>
        <taxon>Tigriopus</taxon>
    </lineage>
</organism>